<dbReference type="Gene3D" id="3.40.50.150">
    <property type="entry name" value="Vaccinia Virus protein VP39"/>
    <property type="match status" value="1"/>
</dbReference>
<dbReference type="InterPro" id="IPR029063">
    <property type="entry name" value="SAM-dependent_MTases_sf"/>
</dbReference>
<proteinExistence type="predicted"/>
<gene>
    <name evidence="2" type="ORF">ACFFQA_00315</name>
</gene>
<dbReference type="Proteomes" id="UP001589693">
    <property type="component" value="Unassembled WGS sequence"/>
</dbReference>
<dbReference type="NCBIfam" id="NF037959">
    <property type="entry name" value="MFS_SpdSyn"/>
    <property type="match status" value="1"/>
</dbReference>
<dbReference type="EMBL" id="JBHLZU010000001">
    <property type="protein sequence ID" value="MFB9902367.1"/>
    <property type="molecule type" value="Genomic_DNA"/>
</dbReference>
<keyword evidence="1" id="KW-0620">Polyamine biosynthesis</keyword>
<comment type="caution">
    <text evidence="2">The sequence shown here is derived from an EMBL/GenBank/DDBJ whole genome shotgun (WGS) entry which is preliminary data.</text>
</comment>
<protein>
    <submittedName>
        <fullName evidence="2">Spermidine synthase</fullName>
    </submittedName>
</protein>
<evidence type="ECO:0000313" key="3">
    <source>
        <dbReference type="Proteomes" id="UP001589693"/>
    </source>
</evidence>
<dbReference type="PANTHER" id="PTHR43317:SF1">
    <property type="entry name" value="THERMOSPERMINE SYNTHASE ACAULIS5"/>
    <property type="match status" value="1"/>
</dbReference>
<dbReference type="SUPFAM" id="SSF53335">
    <property type="entry name" value="S-adenosyl-L-methionine-dependent methyltransferases"/>
    <property type="match status" value="1"/>
</dbReference>
<sequence>MNDSGGPAPGVYPVRFGMAELLNDLDRPDGWLLSVGGVAQSYVDLDDPTHLEFDYVRRIGDVIDCLGEPEAALDAVHVGGAGCTLPRYVASTRPGSRQLVLEADAELVELVWSRFRLHEVPELTLQASEGRTGLRGQPADSADLVVVDAFERDRVPTGLATVEFFEDVARVLRPSGSVVANIFDGNALEFTRRLLATLFTVFPHALLLAEPQVLRGRRLGNVVLVASAKELPVRQLTRRAASAIFPARCQDTDDLKRLCGNAEPLTDASPMSAPTLPKDRLGLFSS</sequence>
<reference evidence="2 3" key="1">
    <citation type="submission" date="2024-09" db="EMBL/GenBank/DDBJ databases">
        <authorList>
            <person name="Sun Q."/>
            <person name="Mori K."/>
        </authorList>
    </citation>
    <scope>NUCLEOTIDE SEQUENCE [LARGE SCALE GENOMIC DNA]</scope>
    <source>
        <strain evidence="2 3">TBRC 7907</strain>
    </source>
</reference>
<name>A0ABV5ZN90_9PSEU</name>
<evidence type="ECO:0000313" key="2">
    <source>
        <dbReference type="EMBL" id="MFB9902367.1"/>
    </source>
</evidence>
<dbReference type="PANTHER" id="PTHR43317">
    <property type="entry name" value="THERMOSPERMINE SYNTHASE ACAULIS5"/>
    <property type="match status" value="1"/>
</dbReference>
<accession>A0ABV5ZN90</accession>
<evidence type="ECO:0000256" key="1">
    <source>
        <dbReference type="ARBA" id="ARBA00023115"/>
    </source>
</evidence>
<dbReference type="RefSeq" id="WP_377849455.1">
    <property type="nucleotide sequence ID" value="NZ_JBHLZU010000001.1"/>
</dbReference>
<organism evidence="2 3">
    <name type="scientific">Allokutzneria oryzae</name>
    <dbReference type="NCBI Taxonomy" id="1378989"/>
    <lineage>
        <taxon>Bacteria</taxon>
        <taxon>Bacillati</taxon>
        <taxon>Actinomycetota</taxon>
        <taxon>Actinomycetes</taxon>
        <taxon>Pseudonocardiales</taxon>
        <taxon>Pseudonocardiaceae</taxon>
        <taxon>Allokutzneria</taxon>
    </lineage>
</organism>
<keyword evidence="3" id="KW-1185">Reference proteome</keyword>